<gene>
    <name evidence="2" type="ORF">NEF87_001802</name>
</gene>
<organism evidence="2 3">
    <name type="scientific">Candidatus Lokiarchaeum ossiferum</name>
    <dbReference type="NCBI Taxonomy" id="2951803"/>
    <lineage>
        <taxon>Archaea</taxon>
        <taxon>Promethearchaeati</taxon>
        <taxon>Promethearchaeota</taxon>
        <taxon>Promethearchaeia</taxon>
        <taxon>Promethearchaeales</taxon>
        <taxon>Promethearchaeaceae</taxon>
        <taxon>Candidatus Lokiarchaeum</taxon>
    </lineage>
</organism>
<dbReference type="PANTHER" id="PTHR43534:SF1">
    <property type="entry name" value="4FE-4S CLUSTER CONTAINING PARA FAMILY ATPASE PROTEIN"/>
    <property type="match status" value="1"/>
</dbReference>
<feature type="domain" description="4Fe-4S ferredoxin-type" evidence="1">
    <location>
        <begin position="102"/>
        <end position="131"/>
    </location>
</feature>
<protein>
    <submittedName>
        <fullName evidence="2">Iron-sulfur cluster carrier protein</fullName>
    </submittedName>
</protein>
<feature type="domain" description="4Fe-4S ferredoxin-type" evidence="1">
    <location>
        <begin position="69"/>
        <end position="100"/>
    </location>
</feature>
<evidence type="ECO:0000313" key="3">
    <source>
        <dbReference type="Proteomes" id="UP001208689"/>
    </source>
</evidence>
<sequence length="319" mass="34578">MPENYYKLGIVSGKGGVGKTSITASLACSLSDQGINLIAADTDVDAPNLQILFQTNGVPKKSFTLQTTEKATFIASSCSHCKRCISEEFCSFGALSWDEKCLEPIIDVVACEGCRACSLLCPEKSFEINPVDSGNVVHLEGEFGFDVITGQTILGSQTSGKLVTELKKYAGKIADLEEKDLLIIDGPPGIGCPVIAAVANLDYCIVVIEPSSAALHDAKRVIEVISQFKIPIGIIINKSDMFPDGYQLISQYIKDYQLELLGDIPLDDNWPQSIAQGLPIIKFDPKGIPAERLRVISTKLLKKIKLKTKIIGVEKNEKI</sequence>
<accession>A0ABY6HT08</accession>
<reference evidence="2" key="1">
    <citation type="submission" date="2022-09" db="EMBL/GenBank/DDBJ databases">
        <title>Actin cytoskeleton and complex cell architecture in an #Asgard archaeon.</title>
        <authorList>
            <person name="Ponce Toledo R.I."/>
            <person name="Schleper C."/>
            <person name="Rodrigues Oliveira T."/>
            <person name="Wollweber F."/>
            <person name="Xu J."/>
            <person name="Rittmann S."/>
            <person name="Klingl A."/>
            <person name="Pilhofer M."/>
        </authorList>
    </citation>
    <scope>NUCLEOTIDE SEQUENCE</scope>
    <source>
        <strain evidence="2">B-35</strain>
    </source>
</reference>
<dbReference type="PROSITE" id="PS00198">
    <property type="entry name" value="4FE4S_FER_1"/>
    <property type="match status" value="1"/>
</dbReference>
<dbReference type="PANTHER" id="PTHR43534">
    <property type="entry name" value="MIND SUPERFAMILY P-LOOP ATPASE CONTAINING AN INSERTED FERREDOXIN DOMAIN"/>
    <property type="match status" value="1"/>
</dbReference>
<dbReference type="EMBL" id="CP104013">
    <property type="protein sequence ID" value="UYP45517.1"/>
    <property type="molecule type" value="Genomic_DNA"/>
</dbReference>
<dbReference type="Proteomes" id="UP001208689">
    <property type="component" value="Chromosome"/>
</dbReference>
<dbReference type="Pfam" id="PF01656">
    <property type="entry name" value="CbiA"/>
    <property type="match status" value="1"/>
</dbReference>
<dbReference type="InterPro" id="IPR017896">
    <property type="entry name" value="4Fe4S_Fe-S-bd"/>
</dbReference>
<dbReference type="Gene3D" id="3.40.50.300">
    <property type="entry name" value="P-loop containing nucleotide triphosphate hydrolases"/>
    <property type="match status" value="1"/>
</dbReference>
<dbReference type="SUPFAM" id="SSF54862">
    <property type="entry name" value="4Fe-4S ferredoxins"/>
    <property type="match status" value="1"/>
</dbReference>
<dbReference type="SUPFAM" id="SSF52540">
    <property type="entry name" value="P-loop containing nucleoside triphosphate hydrolases"/>
    <property type="match status" value="1"/>
</dbReference>
<dbReference type="PROSITE" id="PS51379">
    <property type="entry name" value="4FE4S_FER_2"/>
    <property type="match status" value="2"/>
</dbReference>
<name>A0ABY6HT08_9ARCH</name>
<dbReference type="InterPro" id="IPR027417">
    <property type="entry name" value="P-loop_NTPase"/>
</dbReference>
<dbReference type="InterPro" id="IPR002586">
    <property type="entry name" value="CobQ/CobB/MinD/ParA_Nub-bd_dom"/>
</dbReference>
<evidence type="ECO:0000313" key="2">
    <source>
        <dbReference type="EMBL" id="UYP45517.1"/>
    </source>
</evidence>
<proteinExistence type="predicted"/>
<dbReference type="InterPro" id="IPR017900">
    <property type="entry name" value="4Fe4S_Fe_S_CS"/>
</dbReference>
<keyword evidence="3" id="KW-1185">Reference proteome</keyword>
<dbReference type="Gene3D" id="3.30.70.20">
    <property type="match status" value="1"/>
</dbReference>
<evidence type="ECO:0000259" key="1">
    <source>
        <dbReference type="PROSITE" id="PS51379"/>
    </source>
</evidence>